<organism evidence="2">
    <name type="scientific">Timema monikensis</name>
    <dbReference type="NCBI Taxonomy" id="170555"/>
    <lineage>
        <taxon>Eukaryota</taxon>
        <taxon>Metazoa</taxon>
        <taxon>Ecdysozoa</taxon>
        <taxon>Arthropoda</taxon>
        <taxon>Hexapoda</taxon>
        <taxon>Insecta</taxon>
        <taxon>Pterygota</taxon>
        <taxon>Neoptera</taxon>
        <taxon>Polyneoptera</taxon>
        <taxon>Phasmatodea</taxon>
        <taxon>Timematodea</taxon>
        <taxon>Timematoidea</taxon>
        <taxon>Timematidae</taxon>
        <taxon>Timema</taxon>
    </lineage>
</organism>
<protein>
    <submittedName>
        <fullName evidence="2">Uncharacterized protein</fullName>
    </submittedName>
</protein>
<name>A0A7R9HPV7_9NEOP</name>
<proteinExistence type="predicted"/>
<dbReference type="EMBL" id="OB793635">
    <property type="protein sequence ID" value="CAD7428125.1"/>
    <property type="molecule type" value="Genomic_DNA"/>
</dbReference>
<evidence type="ECO:0000256" key="1">
    <source>
        <dbReference type="SAM" id="MobiDB-lite"/>
    </source>
</evidence>
<dbReference type="Gene3D" id="1.20.120.20">
    <property type="entry name" value="Apolipoprotein"/>
    <property type="match status" value="1"/>
</dbReference>
<sequence length="292" mass="31425">MNEPEVMVETKFHPKRAIYPLPQGLSTTPGIDNITFHTRLGPHNMDQKSNCVTLDMHTQCTDKKMGCASSAPFMGKGAQNGDGGGVGGLVDGALDQVKQGADQAKDTALAKMKETGEAAKDQVGSAVEGAKEKVSEMAEAAQEKIGEAAAGVKEKVSSAMGQVQSDSRLEQCFPNCGTRALKRVLSFSKYVAMSEVEDKIGEYLPGEKDKKEAEEGEVKEETGGEEDTAEEDDKPTEESSETQTEEEENKEEENVEASQEEEAKEEPEPVEDKPGEEDKKDEDEGKTSPSAS</sequence>
<evidence type="ECO:0000313" key="2">
    <source>
        <dbReference type="EMBL" id="CAD7428125.1"/>
    </source>
</evidence>
<feature type="compositionally biased region" description="Acidic residues" evidence="1">
    <location>
        <begin position="214"/>
        <end position="265"/>
    </location>
</feature>
<feature type="region of interest" description="Disordered" evidence="1">
    <location>
        <begin position="205"/>
        <end position="292"/>
    </location>
</feature>
<accession>A0A7R9HPV7</accession>
<dbReference type="AlphaFoldDB" id="A0A7R9HPV7"/>
<gene>
    <name evidence="2" type="ORF">TMSB3V08_LOCUS4940</name>
</gene>
<feature type="compositionally biased region" description="Basic and acidic residues" evidence="1">
    <location>
        <begin position="266"/>
        <end position="286"/>
    </location>
</feature>
<reference evidence="2" key="1">
    <citation type="submission" date="2020-11" db="EMBL/GenBank/DDBJ databases">
        <authorList>
            <person name="Tran Van P."/>
        </authorList>
    </citation>
    <scope>NUCLEOTIDE SEQUENCE</scope>
</reference>